<dbReference type="EMBL" id="UPHP01000098">
    <property type="protein sequence ID" value="VBA40690.1"/>
    <property type="molecule type" value="Genomic_DNA"/>
</dbReference>
<evidence type="ECO:0000313" key="2">
    <source>
        <dbReference type="Proteomes" id="UP000273307"/>
    </source>
</evidence>
<dbReference type="AlphaFoldDB" id="A0A498QA40"/>
<dbReference type="Proteomes" id="UP000273307">
    <property type="component" value="Unassembled WGS sequence"/>
</dbReference>
<name>A0A498QA40_9MYCO</name>
<gene>
    <name evidence="1" type="ORF">LAUMK136_03648</name>
</gene>
<keyword evidence="2" id="KW-1185">Reference proteome</keyword>
<protein>
    <submittedName>
        <fullName evidence="1">Uncharacterized protein</fullName>
    </submittedName>
</protein>
<evidence type="ECO:0000313" key="1">
    <source>
        <dbReference type="EMBL" id="VBA40690.1"/>
    </source>
</evidence>
<sequence>MLADTSSAPALNTNVVGPAAALPAASIAEPILANCVAAAVTISGAVVTKDTHASRGFVTREVTRRHCHPPPLSVRYGAIIDWGSNPTQQFRQFGNRSVHRSVVGIARAAPA</sequence>
<proteinExistence type="predicted"/>
<reference evidence="1 2" key="1">
    <citation type="submission" date="2018-09" db="EMBL/GenBank/DDBJ databases">
        <authorList>
            <person name="Tagini F."/>
        </authorList>
    </citation>
    <scope>NUCLEOTIDE SEQUENCE [LARGE SCALE GENOMIC DNA]</scope>
    <source>
        <strain evidence="1 2">MK136</strain>
    </source>
</reference>
<accession>A0A498QA40</accession>
<organism evidence="1 2">
    <name type="scientific">Mycobacterium attenuatum</name>
    <dbReference type="NCBI Taxonomy" id="2341086"/>
    <lineage>
        <taxon>Bacteria</taxon>
        <taxon>Bacillati</taxon>
        <taxon>Actinomycetota</taxon>
        <taxon>Actinomycetes</taxon>
        <taxon>Mycobacteriales</taxon>
        <taxon>Mycobacteriaceae</taxon>
        <taxon>Mycobacterium</taxon>
    </lineage>
</organism>